<evidence type="ECO:0000313" key="2">
    <source>
        <dbReference type="EMBL" id="KGJ52919.1"/>
    </source>
</evidence>
<dbReference type="Proteomes" id="UP000030008">
    <property type="component" value="Unassembled WGS sequence"/>
</dbReference>
<comment type="caution">
    <text evidence="2">The sequence shown here is derived from an EMBL/GenBank/DDBJ whole genome shotgun (WGS) entry which is preliminary data.</text>
</comment>
<proteinExistence type="predicted"/>
<feature type="coiled-coil region" evidence="1">
    <location>
        <begin position="70"/>
        <end position="97"/>
    </location>
</feature>
<keyword evidence="1" id="KW-0175">Coiled coil</keyword>
<gene>
    <name evidence="2" type="ORF">CIAN88_12265</name>
</gene>
<sequence length="158" mass="18932">MCVRRYEDNWGELKGKLMERDVLEVLSFSAFAQDESDLEEKLRYCGEKDIHIQVKDARITPDVYLDILYLMKWEEKKKREELKKAQYEGIVKALEKKKEGAGSYGRPRASLPEDFREQVEYCQKNHIPLETYRRRTSLKKATFYKYVKVLQSEHEHTF</sequence>
<dbReference type="RefSeq" id="WP_044905694.1">
    <property type="nucleotide sequence ID" value="NZ_JAQCQO010000002.1"/>
</dbReference>
<dbReference type="AlphaFoldDB" id="A0A099I4R4"/>
<organism evidence="2 3">
    <name type="scientific">Clostridium innocuum</name>
    <dbReference type="NCBI Taxonomy" id="1522"/>
    <lineage>
        <taxon>Bacteria</taxon>
        <taxon>Bacillati</taxon>
        <taxon>Bacillota</taxon>
        <taxon>Clostridia</taxon>
        <taxon>Eubacteriales</taxon>
        <taxon>Clostridiaceae</taxon>
        <taxon>Clostridium</taxon>
    </lineage>
</organism>
<reference evidence="2 3" key="1">
    <citation type="submission" date="2014-08" db="EMBL/GenBank/DDBJ databases">
        <title>Clostridium innocuum, an unnegligible vancomycin-resistant pathogen causing extra-intestinal infections.</title>
        <authorList>
            <person name="Feng Y."/>
            <person name="Chiu C.-H."/>
        </authorList>
    </citation>
    <scope>NUCLEOTIDE SEQUENCE [LARGE SCALE GENOMIC DNA]</scope>
    <source>
        <strain evidence="2 3">AN88</strain>
    </source>
</reference>
<evidence type="ECO:0000256" key="1">
    <source>
        <dbReference type="SAM" id="Coils"/>
    </source>
</evidence>
<evidence type="ECO:0008006" key="4">
    <source>
        <dbReference type="Google" id="ProtNLM"/>
    </source>
</evidence>
<evidence type="ECO:0000313" key="3">
    <source>
        <dbReference type="Proteomes" id="UP000030008"/>
    </source>
</evidence>
<dbReference type="EMBL" id="JQIF01000050">
    <property type="protein sequence ID" value="KGJ52919.1"/>
    <property type="molecule type" value="Genomic_DNA"/>
</dbReference>
<protein>
    <recommendedName>
        <fullName evidence="4">Recombinase family protein</fullName>
    </recommendedName>
</protein>
<name>A0A099I4R4_CLOIN</name>
<accession>A0A099I4R4</accession>